<feature type="compositionally biased region" description="Low complexity" evidence="1">
    <location>
        <begin position="34"/>
        <end position="76"/>
    </location>
</feature>
<accession>U1LQ23</accession>
<sequence length="94" mass="9075">MNRAAATPGRSLRSATIAMTHSATTTVSMRAIATGPSATSSASHAHAITSPRGTRSSSASATASSAVTSSIHTSGSAAVPKALDARIGAHASSG</sequence>
<keyword evidence="3" id="KW-1185">Reference proteome</keyword>
<feature type="region of interest" description="Disordered" evidence="1">
    <location>
        <begin position="34"/>
        <end position="81"/>
    </location>
</feature>
<evidence type="ECO:0000256" key="1">
    <source>
        <dbReference type="SAM" id="MobiDB-lite"/>
    </source>
</evidence>
<reference evidence="2 3" key="1">
    <citation type="journal article" date="2013" name="Genome Announc.">
        <title>First draft genome sequence from a member of the genus agrococcus, isolated from modern microbialites.</title>
        <authorList>
            <person name="White R.A.III."/>
            <person name="Grassa C.J."/>
            <person name="Suttle C.A."/>
        </authorList>
    </citation>
    <scope>NUCLEOTIDE SEQUENCE [LARGE SCALE GENOMIC DNA]</scope>
    <source>
        <strain evidence="2 3">RW1</strain>
    </source>
</reference>
<protein>
    <submittedName>
        <fullName evidence="2">Uncharacterized protein</fullName>
    </submittedName>
</protein>
<organism evidence="2 3">
    <name type="scientific">Agrococcus pavilionensis RW1</name>
    <dbReference type="NCBI Taxonomy" id="1330458"/>
    <lineage>
        <taxon>Bacteria</taxon>
        <taxon>Bacillati</taxon>
        <taxon>Actinomycetota</taxon>
        <taxon>Actinomycetes</taxon>
        <taxon>Micrococcales</taxon>
        <taxon>Microbacteriaceae</taxon>
        <taxon>Agrococcus</taxon>
    </lineage>
</organism>
<comment type="caution">
    <text evidence="2">The sequence shown here is derived from an EMBL/GenBank/DDBJ whole genome shotgun (WGS) entry which is preliminary data.</text>
</comment>
<dbReference type="EMBL" id="ASHR01000019">
    <property type="protein sequence ID" value="ERG64539.1"/>
    <property type="molecule type" value="Genomic_DNA"/>
</dbReference>
<dbReference type="Proteomes" id="UP000016462">
    <property type="component" value="Unassembled WGS sequence"/>
</dbReference>
<gene>
    <name evidence="2" type="ORF">L332_08770</name>
</gene>
<dbReference type="AlphaFoldDB" id="U1LQ23"/>
<name>U1LQ23_9MICO</name>
<evidence type="ECO:0000313" key="2">
    <source>
        <dbReference type="EMBL" id="ERG64539.1"/>
    </source>
</evidence>
<evidence type="ECO:0000313" key="3">
    <source>
        <dbReference type="Proteomes" id="UP000016462"/>
    </source>
</evidence>
<proteinExistence type="predicted"/>